<gene>
    <name evidence="1" type="ORF">FVB9532_02401</name>
</gene>
<proteinExistence type="predicted"/>
<sequence length="331" mass="38861">MENSRFSREYRSKQCLNCGTPLDLEDRYCHYCGQLNSNKKLSFRDFFNEFFGSLFSYDSRLYRTLNTLIFKPGKISSEYIQGKRTKYANPFRFYLSISIIFFLLYGLSSQLNFDDENDIAITNIENKDGERDYSDIKLLSENKLDSLGFLDKSVAKVEIYMAYQHSHHQESTSKALQNLEHHSTFYNKWLYKRAIAAENVIENPYNFTLYAIGKLPFVIFFFIPIFTLILWLTYGRTNYSYMEHLVFAFHSQTMLFFLMNIGLIFKWTTGSNLATNLLLIGYTIYLFQALRKFYKQSIVKTFIKFVFLNVIFVILAITTTGLAVLASFAVY</sequence>
<dbReference type="EMBL" id="CABVMM010000009">
    <property type="protein sequence ID" value="VVV01122.1"/>
    <property type="molecule type" value="Genomic_DNA"/>
</dbReference>
<evidence type="ECO:0000313" key="2">
    <source>
        <dbReference type="Proteomes" id="UP000356253"/>
    </source>
</evidence>
<dbReference type="Proteomes" id="UP000356253">
    <property type="component" value="Unassembled WGS sequence"/>
</dbReference>
<keyword evidence="2" id="KW-1185">Reference proteome</keyword>
<accession>A0AC61Y9C1</accession>
<protein>
    <submittedName>
        <fullName evidence="1">Uncharacterized protein</fullName>
    </submittedName>
</protein>
<comment type="caution">
    <text evidence="1">The sequence shown here is derived from an EMBL/GenBank/DDBJ whole genome shotgun (WGS) entry which is preliminary data.</text>
</comment>
<organism evidence="1 2">
    <name type="scientific">Mesonia oceanica</name>
    <dbReference type="NCBI Taxonomy" id="2687242"/>
    <lineage>
        <taxon>Bacteria</taxon>
        <taxon>Pseudomonadati</taxon>
        <taxon>Bacteroidota</taxon>
        <taxon>Flavobacteriia</taxon>
        <taxon>Flavobacteriales</taxon>
        <taxon>Flavobacteriaceae</taxon>
        <taxon>Mesonia</taxon>
    </lineage>
</organism>
<reference evidence="1" key="1">
    <citation type="submission" date="2019-09" db="EMBL/GenBank/DDBJ databases">
        <authorList>
            <person name="Rodrigo-Torres L."/>
            <person name="Arahal R. D."/>
            <person name="Lucena T."/>
        </authorList>
    </citation>
    <scope>NUCLEOTIDE SEQUENCE</scope>
    <source>
        <strain evidence="1">ISS653</strain>
    </source>
</reference>
<evidence type="ECO:0000313" key="1">
    <source>
        <dbReference type="EMBL" id="VVV01122.1"/>
    </source>
</evidence>
<name>A0AC61Y9C1_9FLAO</name>